<dbReference type="Proteomes" id="UP000887565">
    <property type="component" value="Unplaced"/>
</dbReference>
<keyword evidence="1" id="KW-1185">Reference proteome</keyword>
<organism evidence="1 2">
    <name type="scientific">Romanomermis culicivorax</name>
    <name type="common">Nematode worm</name>
    <dbReference type="NCBI Taxonomy" id="13658"/>
    <lineage>
        <taxon>Eukaryota</taxon>
        <taxon>Metazoa</taxon>
        <taxon>Ecdysozoa</taxon>
        <taxon>Nematoda</taxon>
        <taxon>Enoplea</taxon>
        <taxon>Dorylaimia</taxon>
        <taxon>Mermithida</taxon>
        <taxon>Mermithoidea</taxon>
        <taxon>Mermithidae</taxon>
        <taxon>Romanomermis</taxon>
    </lineage>
</organism>
<dbReference type="WBParaSite" id="nRc.2.0.1.t47023-RA">
    <property type="protein sequence ID" value="nRc.2.0.1.t47023-RA"/>
    <property type="gene ID" value="nRc.2.0.1.g47023"/>
</dbReference>
<accession>A0A915L9C4</accession>
<dbReference type="AlphaFoldDB" id="A0A915L9C4"/>
<evidence type="ECO:0000313" key="1">
    <source>
        <dbReference type="Proteomes" id="UP000887565"/>
    </source>
</evidence>
<evidence type="ECO:0000313" key="2">
    <source>
        <dbReference type="WBParaSite" id="nRc.2.0.1.t47023-RA"/>
    </source>
</evidence>
<reference evidence="2" key="1">
    <citation type="submission" date="2022-11" db="UniProtKB">
        <authorList>
            <consortium name="WormBaseParasite"/>
        </authorList>
    </citation>
    <scope>IDENTIFICATION</scope>
</reference>
<sequence>MSNAHAEIECLFEIYLQENDKLALRSSFFDEIQNFRYAFDMFRDFQKDSKTVTYSTRLTNTQLRSPDIQIHSPGNGRRSSADAEAHFADTRFESLN</sequence>
<protein>
    <submittedName>
        <fullName evidence="2">Uncharacterized protein</fullName>
    </submittedName>
</protein>
<proteinExistence type="predicted"/>
<name>A0A915L9C4_ROMCU</name>